<proteinExistence type="predicted"/>
<sequence>MAKLTALLTLIALMASCPPETAAEPANNSMMQKTQNDTRQSNSYFSKLFEVGNYIASSFQAVKVFVESAGPFKPDVSQHSPKESLVVPLAPQIAKKPQGAQILEMGMNVPVGQKFSLGAEIGISKYKNNIAQEVPQKRPSAGLRLKPDLYTVKVGLKYKI</sequence>
<evidence type="ECO:0000313" key="2">
    <source>
        <dbReference type="EMBL" id="RZI45340.1"/>
    </source>
</evidence>
<dbReference type="Proteomes" id="UP000293550">
    <property type="component" value="Unassembled WGS sequence"/>
</dbReference>
<comment type="caution">
    <text evidence="2">The sequence shown here is derived from an EMBL/GenBank/DDBJ whole genome shotgun (WGS) entry which is preliminary data.</text>
</comment>
<evidence type="ECO:0000256" key="1">
    <source>
        <dbReference type="SAM" id="SignalP"/>
    </source>
</evidence>
<dbReference type="PROSITE" id="PS51257">
    <property type="entry name" value="PROKAR_LIPOPROTEIN"/>
    <property type="match status" value="1"/>
</dbReference>
<protein>
    <submittedName>
        <fullName evidence="2">Uncharacterized protein</fullName>
    </submittedName>
</protein>
<keyword evidence="3" id="KW-1185">Reference proteome</keyword>
<reference evidence="2 3" key="1">
    <citation type="submission" date="2018-10" db="EMBL/GenBank/DDBJ databases">
        <title>An updated phylogeny of the Alphaproteobacteria reveals that the parasitic Rickettsiales and Holosporales have independent origins.</title>
        <authorList>
            <person name="Munoz-Gomez S.A."/>
            <person name="Hess S."/>
            <person name="Burger G."/>
            <person name="Lang B.F."/>
            <person name="Susko E."/>
            <person name="Slamovits C.H."/>
            <person name="Roger A.J."/>
        </authorList>
    </citation>
    <scope>NUCLEOTIDE SEQUENCE [LARGE SCALE GENOMIC DNA]</scope>
    <source>
        <strain evidence="2">HOLO01</strain>
    </source>
</reference>
<feature type="signal peptide" evidence="1">
    <location>
        <begin position="1"/>
        <end position="22"/>
    </location>
</feature>
<gene>
    <name evidence="2" type="ORF">EQU50_07355</name>
</gene>
<name>A0A4Q7DGD0_9PROT</name>
<dbReference type="EMBL" id="SCFB01000015">
    <property type="protein sequence ID" value="RZI45340.1"/>
    <property type="molecule type" value="Genomic_DNA"/>
</dbReference>
<dbReference type="AlphaFoldDB" id="A0A4Q7DGD0"/>
<accession>A0A4Q7DGD0</accession>
<keyword evidence="1" id="KW-0732">Signal</keyword>
<evidence type="ECO:0000313" key="3">
    <source>
        <dbReference type="Proteomes" id="UP000293550"/>
    </source>
</evidence>
<organism evidence="2 3">
    <name type="scientific">Candidatus Finniella inopinata</name>
    <dbReference type="NCBI Taxonomy" id="1696036"/>
    <lineage>
        <taxon>Bacteria</taxon>
        <taxon>Pseudomonadati</taxon>
        <taxon>Pseudomonadota</taxon>
        <taxon>Alphaproteobacteria</taxon>
        <taxon>Holosporales</taxon>
        <taxon>Candidatus Paracaedibacteraceae</taxon>
        <taxon>Candidatus Finniella</taxon>
    </lineage>
</organism>
<dbReference type="RefSeq" id="WP_130154480.1">
    <property type="nucleotide sequence ID" value="NZ_SCFB01000015.1"/>
</dbReference>
<feature type="chain" id="PRO_5020572150" evidence="1">
    <location>
        <begin position="23"/>
        <end position="160"/>
    </location>
</feature>